<dbReference type="GO" id="GO:0005886">
    <property type="term" value="C:plasma membrane"/>
    <property type="evidence" value="ECO:0007669"/>
    <property type="project" value="TreeGrafter"/>
</dbReference>
<keyword evidence="6" id="KW-0808">Transferase</keyword>
<evidence type="ECO:0000256" key="20">
    <source>
        <dbReference type="SAM" id="SignalP"/>
    </source>
</evidence>
<evidence type="ECO:0000256" key="8">
    <source>
        <dbReference type="ARBA" id="ARBA00022729"/>
    </source>
</evidence>
<keyword evidence="23" id="KW-1185">Reference proteome</keyword>
<protein>
    <recommendedName>
        <fullName evidence="2">non-specific serine/threonine protein kinase</fullName>
        <ecNumber evidence="2">2.7.11.1</ecNumber>
    </recommendedName>
</protein>
<keyword evidence="9" id="KW-0677">Repeat</keyword>
<dbReference type="FunFam" id="1.10.510.10:FF:000044">
    <property type="entry name" value="Putative LRR receptor-like serine/threonine-protein kinase"/>
    <property type="match status" value="1"/>
</dbReference>
<evidence type="ECO:0000313" key="23">
    <source>
        <dbReference type="Proteomes" id="UP001289374"/>
    </source>
</evidence>
<comment type="catalytic activity">
    <reaction evidence="18">
        <text>L-seryl-[protein] + ATP = O-phospho-L-seryl-[protein] + ADP + H(+)</text>
        <dbReference type="Rhea" id="RHEA:17989"/>
        <dbReference type="Rhea" id="RHEA-COMP:9863"/>
        <dbReference type="Rhea" id="RHEA-COMP:11604"/>
        <dbReference type="ChEBI" id="CHEBI:15378"/>
        <dbReference type="ChEBI" id="CHEBI:29999"/>
        <dbReference type="ChEBI" id="CHEBI:30616"/>
        <dbReference type="ChEBI" id="CHEBI:83421"/>
        <dbReference type="ChEBI" id="CHEBI:456216"/>
        <dbReference type="EC" id="2.7.11.1"/>
    </reaction>
</comment>
<proteinExistence type="predicted"/>
<feature type="transmembrane region" description="Helical" evidence="19">
    <location>
        <begin position="601"/>
        <end position="624"/>
    </location>
</feature>
<dbReference type="InterPro" id="IPR008271">
    <property type="entry name" value="Ser/Thr_kinase_AS"/>
</dbReference>
<name>A0AAE1W4S0_9LAMI</name>
<dbReference type="FunFam" id="3.80.10.10:FF:000298">
    <property type="entry name" value="Putative LRR receptor-like serine/threonine-protein kinase"/>
    <property type="match status" value="1"/>
</dbReference>
<evidence type="ECO:0000256" key="3">
    <source>
        <dbReference type="ARBA" id="ARBA00022527"/>
    </source>
</evidence>
<dbReference type="Pfam" id="PF13855">
    <property type="entry name" value="LRR_8"/>
    <property type="match status" value="1"/>
</dbReference>
<dbReference type="PROSITE" id="PS00108">
    <property type="entry name" value="PROTEIN_KINASE_ST"/>
    <property type="match status" value="1"/>
</dbReference>
<feature type="signal peptide" evidence="20">
    <location>
        <begin position="1"/>
        <end position="35"/>
    </location>
</feature>
<evidence type="ECO:0000256" key="12">
    <source>
        <dbReference type="ARBA" id="ARBA00022840"/>
    </source>
</evidence>
<dbReference type="PANTHER" id="PTHR48006:SF62">
    <property type="entry name" value="LEUCINE-RICH REPEAT TRANSMEMBRANE PROTEIN KINASE"/>
    <property type="match status" value="1"/>
</dbReference>
<evidence type="ECO:0000256" key="13">
    <source>
        <dbReference type="ARBA" id="ARBA00022989"/>
    </source>
</evidence>
<evidence type="ECO:0000256" key="5">
    <source>
        <dbReference type="ARBA" id="ARBA00022614"/>
    </source>
</evidence>
<keyword evidence="8 20" id="KW-0732">Signal</keyword>
<dbReference type="InterPro" id="IPR001245">
    <property type="entry name" value="Ser-Thr/Tyr_kinase_cat_dom"/>
</dbReference>
<keyword evidence="10" id="KW-0547">Nucleotide-binding</keyword>
<evidence type="ECO:0000256" key="15">
    <source>
        <dbReference type="ARBA" id="ARBA00023170"/>
    </source>
</evidence>
<dbReference type="InterPro" id="IPR051824">
    <property type="entry name" value="LRR_Rcpt-Like_S/T_Kinase"/>
</dbReference>
<keyword evidence="11 22" id="KW-0418">Kinase</keyword>
<comment type="caution">
    <text evidence="22">The sequence shown here is derived from an EMBL/GenBank/DDBJ whole genome shotgun (WGS) entry which is preliminary data.</text>
</comment>
<keyword evidence="3" id="KW-0723">Serine/threonine-protein kinase</keyword>
<evidence type="ECO:0000256" key="7">
    <source>
        <dbReference type="ARBA" id="ARBA00022692"/>
    </source>
</evidence>
<keyword evidence="4" id="KW-0597">Phosphoprotein</keyword>
<evidence type="ECO:0000259" key="21">
    <source>
        <dbReference type="PROSITE" id="PS50011"/>
    </source>
</evidence>
<accession>A0AAE1W4S0</accession>
<keyword evidence="13 19" id="KW-1133">Transmembrane helix</keyword>
<dbReference type="AlphaFoldDB" id="A0AAE1W4S0"/>
<reference evidence="22" key="2">
    <citation type="journal article" date="2024" name="Plant">
        <title>Genomic evolution and insights into agronomic trait innovations of Sesamum species.</title>
        <authorList>
            <person name="Miao H."/>
            <person name="Wang L."/>
            <person name="Qu L."/>
            <person name="Liu H."/>
            <person name="Sun Y."/>
            <person name="Le M."/>
            <person name="Wang Q."/>
            <person name="Wei S."/>
            <person name="Zheng Y."/>
            <person name="Lin W."/>
            <person name="Duan Y."/>
            <person name="Cao H."/>
            <person name="Xiong S."/>
            <person name="Wang X."/>
            <person name="Wei L."/>
            <person name="Li C."/>
            <person name="Ma Q."/>
            <person name="Ju M."/>
            <person name="Zhao R."/>
            <person name="Li G."/>
            <person name="Mu C."/>
            <person name="Tian Q."/>
            <person name="Mei H."/>
            <person name="Zhang T."/>
            <person name="Gao T."/>
            <person name="Zhang H."/>
        </authorList>
    </citation>
    <scope>NUCLEOTIDE SEQUENCE</scope>
    <source>
        <strain evidence="22">K16</strain>
    </source>
</reference>
<organism evidence="22 23">
    <name type="scientific">Sesamum angolense</name>
    <dbReference type="NCBI Taxonomy" id="2727404"/>
    <lineage>
        <taxon>Eukaryota</taxon>
        <taxon>Viridiplantae</taxon>
        <taxon>Streptophyta</taxon>
        <taxon>Embryophyta</taxon>
        <taxon>Tracheophyta</taxon>
        <taxon>Spermatophyta</taxon>
        <taxon>Magnoliopsida</taxon>
        <taxon>eudicotyledons</taxon>
        <taxon>Gunneridae</taxon>
        <taxon>Pentapetalae</taxon>
        <taxon>asterids</taxon>
        <taxon>lamiids</taxon>
        <taxon>Lamiales</taxon>
        <taxon>Pedaliaceae</taxon>
        <taxon>Sesamum</taxon>
    </lineage>
</organism>
<dbReference type="PROSITE" id="PS50011">
    <property type="entry name" value="PROTEIN_KINASE_DOM"/>
    <property type="match status" value="1"/>
</dbReference>
<evidence type="ECO:0000256" key="10">
    <source>
        <dbReference type="ARBA" id="ARBA00022741"/>
    </source>
</evidence>
<evidence type="ECO:0000256" key="11">
    <source>
        <dbReference type="ARBA" id="ARBA00022777"/>
    </source>
</evidence>
<dbReference type="EC" id="2.7.11.1" evidence="2"/>
<comment type="subcellular location">
    <subcellularLocation>
        <location evidence="1">Membrane</location>
        <topology evidence="1">Single-pass type I membrane protein</topology>
    </subcellularLocation>
</comment>
<keyword evidence="16" id="KW-0325">Glycoprotein</keyword>
<evidence type="ECO:0000256" key="1">
    <source>
        <dbReference type="ARBA" id="ARBA00004479"/>
    </source>
</evidence>
<feature type="chain" id="PRO_5042222804" description="non-specific serine/threonine protein kinase" evidence="20">
    <location>
        <begin position="36"/>
        <end position="994"/>
    </location>
</feature>
<evidence type="ECO:0000256" key="19">
    <source>
        <dbReference type="SAM" id="Phobius"/>
    </source>
</evidence>
<keyword evidence="5" id="KW-0433">Leucine-rich repeat</keyword>
<dbReference type="Pfam" id="PF07714">
    <property type="entry name" value="PK_Tyr_Ser-Thr"/>
    <property type="match status" value="1"/>
</dbReference>
<dbReference type="Gene3D" id="3.80.10.10">
    <property type="entry name" value="Ribonuclease Inhibitor"/>
    <property type="match status" value="2"/>
</dbReference>
<evidence type="ECO:0000256" key="16">
    <source>
        <dbReference type="ARBA" id="ARBA00023180"/>
    </source>
</evidence>
<dbReference type="FunFam" id="2.60.120.430:FF:000002">
    <property type="entry name" value="Leucine-rich repeat receptor-like protein kinase"/>
    <property type="match status" value="1"/>
</dbReference>
<dbReference type="InterPro" id="IPR021720">
    <property type="entry name" value="Malectin_dom"/>
</dbReference>
<evidence type="ECO:0000256" key="4">
    <source>
        <dbReference type="ARBA" id="ARBA00022553"/>
    </source>
</evidence>
<evidence type="ECO:0000256" key="17">
    <source>
        <dbReference type="ARBA" id="ARBA00047899"/>
    </source>
</evidence>
<keyword evidence="15 22" id="KW-0675">Receptor</keyword>
<dbReference type="Proteomes" id="UP001289374">
    <property type="component" value="Unassembled WGS sequence"/>
</dbReference>
<dbReference type="InterPro" id="IPR001611">
    <property type="entry name" value="Leu-rich_rpt"/>
</dbReference>
<dbReference type="SMART" id="SM00220">
    <property type="entry name" value="S_TKc"/>
    <property type="match status" value="1"/>
</dbReference>
<dbReference type="SUPFAM" id="SSF56112">
    <property type="entry name" value="Protein kinase-like (PK-like)"/>
    <property type="match status" value="1"/>
</dbReference>
<evidence type="ECO:0000256" key="18">
    <source>
        <dbReference type="ARBA" id="ARBA00048679"/>
    </source>
</evidence>
<evidence type="ECO:0000256" key="9">
    <source>
        <dbReference type="ARBA" id="ARBA00022737"/>
    </source>
</evidence>
<evidence type="ECO:0000256" key="14">
    <source>
        <dbReference type="ARBA" id="ARBA00023136"/>
    </source>
</evidence>
<dbReference type="CDD" id="cd14066">
    <property type="entry name" value="STKc_IRAK"/>
    <property type="match status" value="1"/>
</dbReference>
<dbReference type="GO" id="GO:0004674">
    <property type="term" value="F:protein serine/threonine kinase activity"/>
    <property type="evidence" value="ECO:0007669"/>
    <property type="project" value="UniProtKB-KW"/>
</dbReference>
<sequence>MVTAAAPPVCLNTRRRLLVLCCVVAFVQLMDTAGAQNRTTNATTDPVEARALNAMFQRWGISATSNWNISGELCSGVAIDATEVGNLNPGIKCDCSYDSGSTCHITAMRVYALDVAGPIPDELWNLTYMDDLNLAQNYLTGPIPAAIRNLNRMQYLSFGTNALSGEVPRELGLLTDLRSLYINSAGLSGPIPQTFANLRSLERVWASDNEFTGPIPDFIGNWPNLVQLRFQGNSFQGSIPSSFSNLSLLNDLRISDLSNGSSSLNFLRNMTSLATLVLRNNNISGSIPSYFSEFQSLSLLDLSFNNLTATIPERLFNHSVLTNLYLGNNRLTGALPSQKSPSLRNIDLSYNELSGSFPSWIREQNLQLALPSGLNCLQRNFPCNRGSPIYSSFAINCGGLQIRSSDQTIYETDNETLGPATYYMPRTGRWAVSNAGLASDSSSPQYQSSSSSQFTNTLDSELFQTARISAGSLRYYGLGLENGNYTVSLQFAETMILGTRTWRSVGRRVFDIYVQGNLEVKDFDIRREANKTDLRAVVREFKAQVLENFLEIHLFWGGKGTCCVPAQATYGPLISAIRATPDFVPTVSNNPPGENKNHTGLIVGIVVSVAAASLLSLAAVCYVYRRRKRQKNFEDEVLLGVDVRPYTFSYSELKTATDDFSPDNKLGEGGFGPVYKGTLEDGRVVAIKQLSVASRQGKTEFLAEIATISAVQHRNLVKLYGCCIEGDKRLLVYEYLKNKSLDQLLFGAEGKSLYLDWATRYDICLGVARGLAYLHEESRVRIVHRDVKASNILLDSDLTPKISDFGLAKLYDDKMTHISTRIAGTVGYVAPEYAMLGRLTEKADTFSFGVVALEIISGRPNSDLGLEDDMIYLLEWVWNLHKDNRDMELVDPTLHQYDANAVQRVISVALLCTQASPASRPPMSRVVAMLSGDIEVPSVASKPGYLTDWNFSDVTTFMMSATEDASTSKSNTSYMNSKAGTTTTTDYANSHEIL</sequence>
<dbReference type="SUPFAM" id="SSF52058">
    <property type="entry name" value="L domain-like"/>
    <property type="match status" value="1"/>
</dbReference>
<keyword evidence="7 19" id="KW-0812">Transmembrane</keyword>
<feature type="domain" description="Protein kinase" evidence="21">
    <location>
        <begin position="660"/>
        <end position="939"/>
    </location>
</feature>
<dbReference type="Pfam" id="PF00560">
    <property type="entry name" value="LRR_1"/>
    <property type="match status" value="2"/>
</dbReference>
<dbReference type="EMBL" id="JACGWL010000015">
    <property type="protein sequence ID" value="KAK4386813.1"/>
    <property type="molecule type" value="Genomic_DNA"/>
</dbReference>
<dbReference type="FunFam" id="3.80.10.10:FF:000383">
    <property type="entry name" value="Leucine-rich repeat receptor protein kinase EMS1"/>
    <property type="match status" value="1"/>
</dbReference>
<evidence type="ECO:0000256" key="2">
    <source>
        <dbReference type="ARBA" id="ARBA00012513"/>
    </source>
</evidence>
<dbReference type="PANTHER" id="PTHR48006">
    <property type="entry name" value="LEUCINE-RICH REPEAT-CONTAINING PROTEIN DDB_G0281931-RELATED"/>
    <property type="match status" value="1"/>
</dbReference>
<keyword evidence="14 19" id="KW-0472">Membrane</keyword>
<dbReference type="InterPro" id="IPR032675">
    <property type="entry name" value="LRR_dom_sf"/>
</dbReference>
<evidence type="ECO:0000256" key="6">
    <source>
        <dbReference type="ARBA" id="ARBA00022679"/>
    </source>
</evidence>
<dbReference type="FunFam" id="3.30.200.20:FF:000140">
    <property type="entry name" value="Leucine-rich repeat receptor-like protein kinase"/>
    <property type="match status" value="1"/>
</dbReference>
<dbReference type="Gene3D" id="1.10.510.10">
    <property type="entry name" value="Transferase(Phosphotransferase) domain 1"/>
    <property type="match status" value="1"/>
</dbReference>
<dbReference type="Gene3D" id="3.30.200.20">
    <property type="entry name" value="Phosphorylase Kinase, domain 1"/>
    <property type="match status" value="1"/>
</dbReference>
<dbReference type="Pfam" id="PF11721">
    <property type="entry name" value="Malectin"/>
    <property type="match status" value="1"/>
</dbReference>
<reference evidence="22" key="1">
    <citation type="submission" date="2020-06" db="EMBL/GenBank/DDBJ databases">
        <authorList>
            <person name="Li T."/>
            <person name="Hu X."/>
            <person name="Zhang T."/>
            <person name="Song X."/>
            <person name="Zhang H."/>
            <person name="Dai N."/>
            <person name="Sheng W."/>
            <person name="Hou X."/>
            <person name="Wei L."/>
        </authorList>
    </citation>
    <scope>NUCLEOTIDE SEQUENCE</scope>
    <source>
        <strain evidence="22">K16</strain>
        <tissue evidence="22">Leaf</tissue>
    </source>
</reference>
<comment type="catalytic activity">
    <reaction evidence="17">
        <text>L-threonyl-[protein] + ATP = O-phospho-L-threonyl-[protein] + ADP + H(+)</text>
        <dbReference type="Rhea" id="RHEA:46608"/>
        <dbReference type="Rhea" id="RHEA-COMP:11060"/>
        <dbReference type="Rhea" id="RHEA-COMP:11605"/>
        <dbReference type="ChEBI" id="CHEBI:15378"/>
        <dbReference type="ChEBI" id="CHEBI:30013"/>
        <dbReference type="ChEBI" id="CHEBI:30616"/>
        <dbReference type="ChEBI" id="CHEBI:61977"/>
        <dbReference type="ChEBI" id="CHEBI:456216"/>
        <dbReference type="EC" id="2.7.11.1"/>
    </reaction>
</comment>
<evidence type="ECO:0000313" key="22">
    <source>
        <dbReference type="EMBL" id="KAK4386813.1"/>
    </source>
</evidence>
<dbReference type="GO" id="GO:0005524">
    <property type="term" value="F:ATP binding"/>
    <property type="evidence" value="ECO:0007669"/>
    <property type="project" value="UniProtKB-KW"/>
</dbReference>
<dbReference type="Gene3D" id="2.60.120.430">
    <property type="entry name" value="Galactose-binding lectin"/>
    <property type="match status" value="1"/>
</dbReference>
<keyword evidence="12" id="KW-0067">ATP-binding</keyword>
<dbReference type="InterPro" id="IPR000719">
    <property type="entry name" value="Prot_kinase_dom"/>
</dbReference>
<dbReference type="InterPro" id="IPR011009">
    <property type="entry name" value="Kinase-like_dom_sf"/>
</dbReference>
<gene>
    <name evidence="22" type="ORF">Sango_2551900</name>
</gene>